<evidence type="ECO:0000259" key="3">
    <source>
        <dbReference type="PROSITE" id="PS50190"/>
    </source>
</evidence>
<feature type="compositionally biased region" description="Basic and acidic residues" evidence="1">
    <location>
        <begin position="754"/>
        <end position="768"/>
    </location>
</feature>
<dbReference type="GO" id="GO:0005085">
    <property type="term" value="F:guanyl-nucleotide exchange factor activity"/>
    <property type="evidence" value="ECO:0007669"/>
    <property type="project" value="InterPro"/>
</dbReference>
<evidence type="ECO:0000313" key="4">
    <source>
        <dbReference type="EMBL" id="TGZ76687.1"/>
    </source>
</evidence>
<dbReference type="GO" id="GO:0032012">
    <property type="term" value="P:regulation of ARF protein signal transduction"/>
    <property type="evidence" value="ECO:0007669"/>
    <property type="project" value="InterPro"/>
</dbReference>
<keyword evidence="5" id="KW-1185">Reference proteome</keyword>
<feature type="compositionally biased region" description="Basic and acidic residues" evidence="1">
    <location>
        <begin position="806"/>
        <end position="833"/>
    </location>
</feature>
<feature type="compositionally biased region" description="Polar residues" evidence="1">
    <location>
        <begin position="722"/>
        <end position="738"/>
    </location>
</feature>
<dbReference type="Gene3D" id="1.10.1000.11">
    <property type="entry name" value="Arf Nucleotide-binding Site Opener,domain 2"/>
    <property type="match status" value="1"/>
</dbReference>
<gene>
    <name evidence="4" type="ORF">EX30DRAFT_312144</name>
</gene>
<feature type="domain" description="PH" evidence="2">
    <location>
        <begin position="341"/>
        <end position="469"/>
    </location>
</feature>
<dbReference type="PANTHER" id="PTHR10663">
    <property type="entry name" value="GUANYL-NUCLEOTIDE EXCHANGE FACTOR"/>
    <property type="match status" value="1"/>
</dbReference>
<dbReference type="PROSITE" id="PS50190">
    <property type="entry name" value="SEC7"/>
    <property type="match status" value="1"/>
</dbReference>
<dbReference type="InParanoid" id="A0A4S2MQQ4"/>
<dbReference type="Pfam" id="PF01369">
    <property type="entry name" value="Sec7"/>
    <property type="match status" value="1"/>
</dbReference>
<proteinExistence type="predicted"/>
<evidence type="ECO:0000259" key="2">
    <source>
        <dbReference type="PROSITE" id="PS50003"/>
    </source>
</evidence>
<dbReference type="STRING" id="341454.A0A4S2MQQ4"/>
<feature type="region of interest" description="Disordered" evidence="1">
    <location>
        <begin position="624"/>
        <end position="839"/>
    </location>
</feature>
<sequence>MSSLTDGRTINGKHPLGALLGRIRRDSESAWGSASRGPSPQPALPPAGSSAAVSRDIFIPERNDEDTPPAYLAKLFDAISKPMVASLLSKNGDPFHMAVLKAYMETFDFENDPMDMAVRRLLMVVELPGEAQQISRVIDAFADRYHHCNPFIYRDADEAGIISFSLIMLHTDFFNKNNKYKMQKAEYIRNTSRSIKQGGISDDILECFYANITYTPFIRVEDEYDINGEKIVPHRPRKGLFHRSVNVYDGRKLKEPIDPYPLIIDHNLDLLRCGLKDVIQFEDPYSFTGTVSRLDMAALHRAASRSGILQIVSARSRPDAFMSQATMDNPEGADPGVVEIKVTKVGILWRKDLKRKKARSPWQEWGAILTGSQLYFFRNVSWVKSLMHQYEQHQKNGGIGPVVFKPQLDEFKADVKISTDDCVALLDKSYKKHKNAFAFIRHGGVQEYFIADSEPEMNDWLHNLNYAATFRTAGVRVRGVVGGNYEGQRIRAMKRLDSVTSSASDSNSNSVQIPTGEVSVVRGNIDSNLLAEITAARREIIQQRIIESDDRIAECNRELQQHLRNGRHLSILCPIQPRVRESVMMAAATLAAKIRWVRVEMWKLQCHRNILLYDMEEERKSGIDISKRGTPIPPGSAPVASPSQVQPSLELTPTQQTISQATNDDLQRVSTTHSIPRSDRDRGRSTHSITSPRSPSTSSRTINNPSIITTTTDDLPHRSTSRRSLTPTVSESSWNPTSDLDDPIPTTSTSKQKPTKDDTPPTTKDRERSKLRRSLQRTLRATTTSDSHGHKRKHSASTMSQVPDDEDKRKDDGGAGGDGEKQQHVEGLPRKEGSFTVHGKKASVVTFGSEWQNMSNEERLMGRHRVVEDDAGRVEGEGLAVVGIGQGGGSRRGSYVAAEEMGEVREGMGEEGK</sequence>
<organism evidence="4 5">
    <name type="scientific">Ascodesmis nigricans</name>
    <dbReference type="NCBI Taxonomy" id="341454"/>
    <lineage>
        <taxon>Eukaryota</taxon>
        <taxon>Fungi</taxon>
        <taxon>Dikarya</taxon>
        <taxon>Ascomycota</taxon>
        <taxon>Pezizomycotina</taxon>
        <taxon>Pezizomycetes</taxon>
        <taxon>Pezizales</taxon>
        <taxon>Ascodesmidaceae</taxon>
        <taxon>Ascodesmis</taxon>
    </lineage>
</organism>
<dbReference type="InterPro" id="IPR023394">
    <property type="entry name" value="Sec7_C_sf"/>
</dbReference>
<name>A0A4S2MQQ4_9PEZI</name>
<dbReference type="InterPro" id="IPR001849">
    <property type="entry name" value="PH_domain"/>
</dbReference>
<dbReference type="PROSITE" id="PS50003">
    <property type="entry name" value="PH_DOMAIN"/>
    <property type="match status" value="1"/>
</dbReference>
<dbReference type="OrthoDB" id="430364at2759"/>
<dbReference type="SMART" id="SM00233">
    <property type="entry name" value="PH"/>
    <property type="match status" value="1"/>
</dbReference>
<feature type="region of interest" description="Disordered" evidence="1">
    <location>
        <begin position="27"/>
        <end position="50"/>
    </location>
</feature>
<protein>
    <recommendedName>
        <fullName evidence="6">Sec7-domain-containing protein</fullName>
    </recommendedName>
</protein>
<dbReference type="EMBL" id="ML220169">
    <property type="protein sequence ID" value="TGZ76687.1"/>
    <property type="molecule type" value="Genomic_DNA"/>
</dbReference>
<dbReference type="PANTHER" id="PTHR10663:SF405">
    <property type="entry name" value="ARF GUANINE NUCLEOTIDE EXCHANGE FACTOR SYT1"/>
    <property type="match status" value="1"/>
</dbReference>
<dbReference type="Pfam" id="PF00169">
    <property type="entry name" value="PH"/>
    <property type="match status" value="1"/>
</dbReference>
<evidence type="ECO:0008006" key="6">
    <source>
        <dbReference type="Google" id="ProtNLM"/>
    </source>
</evidence>
<dbReference type="Gene3D" id="2.30.29.30">
    <property type="entry name" value="Pleckstrin-homology domain (PH domain)/Phosphotyrosine-binding domain (PTB)"/>
    <property type="match status" value="1"/>
</dbReference>
<dbReference type="InterPro" id="IPR000904">
    <property type="entry name" value="Sec7_dom"/>
</dbReference>
<dbReference type="InterPro" id="IPR011993">
    <property type="entry name" value="PH-like_dom_sf"/>
</dbReference>
<dbReference type="Proteomes" id="UP000298138">
    <property type="component" value="Unassembled WGS sequence"/>
</dbReference>
<evidence type="ECO:0000256" key="1">
    <source>
        <dbReference type="SAM" id="MobiDB-lite"/>
    </source>
</evidence>
<evidence type="ECO:0000313" key="5">
    <source>
        <dbReference type="Proteomes" id="UP000298138"/>
    </source>
</evidence>
<dbReference type="SMART" id="SM00222">
    <property type="entry name" value="Sec7"/>
    <property type="match status" value="1"/>
</dbReference>
<dbReference type="SUPFAM" id="SSF50729">
    <property type="entry name" value="PH domain-like"/>
    <property type="match status" value="1"/>
</dbReference>
<feature type="compositionally biased region" description="Low complexity" evidence="1">
    <location>
        <begin position="686"/>
        <end position="712"/>
    </location>
</feature>
<reference evidence="4 5" key="1">
    <citation type="submission" date="2019-04" db="EMBL/GenBank/DDBJ databases">
        <title>Comparative genomics and transcriptomics to analyze fruiting body development in filamentous ascomycetes.</title>
        <authorList>
            <consortium name="DOE Joint Genome Institute"/>
            <person name="Lutkenhaus R."/>
            <person name="Traeger S."/>
            <person name="Breuer J."/>
            <person name="Kuo A."/>
            <person name="Lipzen A."/>
            <person name="Pangilinan J."/>
            <person name="Dilworth D."/>
            <person name="Sandor L."/>
            <person name="Poggeler S."/>
            <person name="Barry K."/>
            <person name="Grigoriev I.V."/>
            <person name="Nowrousian M."/>
        </authorList>
    </citation>
    <scope>NUCLEOTIDE SEQUENCE [LARGE SCALE GENOMIC DNA]</scope>
    <source>
        <strain evidence="4 5">CBS 389.68</strain>
    </source>
</reference>
<feature type="compositionally biased region" description="Polar residues" evidence="1">
    <location>
        <begin position="776"/>
        <end position="786"/>
    </location>
</feature>
<feature type="domain" description="SEC7" evidence="3">
    <location>
        <begin position="45"/>
        <end position="215"/>
    </location>
</feature>
<dbReference type="InterPro" id="IPR035999">
    <property type="entry name" value="Sec7_dom_sf"/>
</dbReference>
<dbReference type="SUPFAM" id="SSF48425">
    <property type="entry name" value="Sec7 domain"/>
    <property type="match status" value="1"/>
</dbReference>
<dbReference type="CDD" id="cd00171">
    <property type="entry name" value="Sec7"/>
    <property type="match status" value="1"/>
</dbReference>
<accession>A0A4S2MQQ4</accession>
<feature type="compositionally biased region" description="Polar residues" evidence="1">
    <location>
        <begin position="641"/>
        <end position="675"/>
    </location>
</feature>
<dbReference type="AlphaFoldDB" id="A0A4S2MQQ4"/>